<dbReference type="AlphaFoldDB" id="Q024D5"/>
<gene>
    <name evidence="2" type="ordered locus">Acid_2652</name>
</gene>
<name>Q024D5_SOLUE</name>
<sequence length="264" mass="28449">MAFPRTASILLLLSAAAPAAIFHRGESVPSERGPAISLRKRIHVNTLITPPDAVELEYGGSFSWDGSFTLPMTLHYTPEGRYVWWGRTEFSVGFDTISHDSAAQFGDRVNLAATCVVHDGDKLDIAVQPLASLLLRGDSGARIGATGIARYDGGRSSAGVTFSWNAATHSSPTNPAGVFDIGLGYGYQLSNSGPLSHLTPHVNAVYEKATGTTRQISLFEGIEYQVTNPFSIDFSFQHIALWGGQTANQFIAGITLYSPKLHHR</sequence>
<accession>Q024D5</accession>
<feature type="chain" id="PRO_5004162982" description="Transporter" evidence="1">
    <location>
        <begin position="20"/>
        <end position="264"/>
    </location>
</feature>
<proteinExistence type="predicted"/>
<reference evidence="2" key="1">
    <citation type="submission" date="2006-10" db="EMBL/GenBank/DDBJ databases">
        <title>Complete sequence of Solibacter usitatus Ellin6076.</title>
        <authorList>
            <consortium name="US DOE Joint Genome Institute"/>
            <person name="Copeland A."/>
            <person name="Lucas S."/>
            <person name="Lapidus A."/>
            <person name="Barry K."/>
            <person name="Detter J.C."/>
            <person name="Glavina del Rio T."/>
            <person name="Hammon N."/>
            <person name="Israni S."/>
            <person name="Dalin E."/>
            <person name="Tice H."/>
            <person name="Pitluck S."/>
            <person name="Thompson L.S."/>
            <person name="Brettin T."/>
            <person name="Bruce D."/>
            <person name="Han C."/>
            <person name="Tapia R."/>
            <person name="Gilna P."/>
            <person name="Schmutz J."/>
            <person name="Larimer F."/>
            <person name="Land M."/>
            <person name="Hauser L."/>
            <person name="Kyrpides N."/>
            <person name="Mikhailova N."/>
            <person name="Janssen P.H."/>
            <person name="Kuske C.R."/>
            <person name="Richardson P."/>
        </authorList>
    </citation>
    <scope>NUCLEOTIDE SEQUENCE</scope>
    <source>
        <strain evidence="2">Ellin6076</strain>
    </source>
</reference>
<keyword evidence="1" id="KW-0732">Signal</keyword>
<dbReference type="KEGG" id="sus:Acid_2652"/>
<evidence type="ECO:0000313" key="2">
    <source>
        <dbReference type="EMBL" id="ABJ83641.1"/>
    </source>
</evidence>
<protein>
    <recommendedName>
        <fullName evidence="3">Transporter</fullName>
    </recommendedName>
</protein>
<feature type="signal peptide" evidence="1">
    <location>
        <begin position="1"/>
        <end position="19"/>
    </location>
</feature>
<dbReference type="STRING" id="234267.Acid_2652"/>
<dbReference type="EMBL" id="CP000473">
    <property type="protein sequence ID" value="ABJ83641.1"/>
    <property type="molecule type" value="Genomic_DNA"/>
</dbReference>
<dbReference type="HOGENOM" id="CLU_1053371_0_0_0"/>
<evidence type="ECO:0008006" key="3">
    <source>
        <dbReference type="Google" id="ProtNLM"/>
    </source>
</evidence>
<evidence type="ECO:0000256" key="1">
    <source>
        <dbReference type="SAM" id="SignalP"/>
    </source>
</evidence>
<organism evidence="2">
    <name type="scientific">Solibacter usitatus (strain Ellin6076)</name>
    <dbReference type="NCBI Taxonomy" id="234267"/>
    <lineage>
        <taxon>Bacteria</taxon>
        <taxon>Pseudomonadati</taxon>
        <taxon>Acidobacteriota</taxon>
        <taxon>Terriglobia</taxon>
        <taxon>Bryobacterales</taxon>
        <taxon>Solibacteraceae</taxon>
        <taxon>Candidatus Solibacter</taxon>
    </lineage>
</organism>
<dbReference type="InParanoid" id="Q024D5"/>